<dbReference type="OrthoDB" id="365981at2759"/>
<name>A0A8E2AKP2_9APHY</name>
<evidence type="ECO:0000256" key="3">
    <source>
        <dbReference type="ARBA" id="ARBA00023242"/>
    </source>
</evidence>
<dbReference type="GO" id="GO:0006270">
    <property type="term" value="P:DNA replication initiation"/>
    <property type="evidence" value="ECO:0007669"/>
    <property type="project" value="TreeGrafter"/>
</dbReference>
<reference evidence="7 8" key="1">
    <citation type="submission" date="2016-07" db="EMBL/GenBank/DDBJ databases">
        <title>Draft genome of the white-rot fungus Obba rivulosa 3A-2.</title>
        <authorList>
            <consortium name="DOE Joint Genome Institute"/>
            <person name="Miettinen O."/>
            <person name="Riley R."/>
            <person name="Acob R."/>
            <person name="Barry K."/>
            <person name="Cullen D."/>
            <person name="De Vries R."/>
            <person name="Hainaut M."/>
            <person name="Hatakka A."/>
            <person name="Henrissat B."/>
            <person name="Hilden K."/>
            <person name="Kuo R."/>
            <person name="Labutti K."/>
            <person name="Lipzen A."/>
            <person name="Makela M.R."/>
            <person name="Sandor L."/>
            <person name="Spatafora J.W."/>
            <person name="Grigoriev I.V."/>
            <person name="Hibbett D.S."/>
        </authorList>
    </citation>
    <scope>NUCLEOTIDE SEQUENCE [LARGE SCALE GENOMIC DNA]</scope>
    <source>
        <strain evidence="7 8">3A-2</strain>
    </source>
</reference>
<sequence length="598" mass="66350">MDSTTTDMTPVGYEACTSLLTTLLTSYPPPFMFVYDPETPRLTSSVVRTLVQDLKTRSKTAGSPLKFASAVVNAVACFTRRLFYDTVLNALAEWRPSWEDGCGNWSGSGSMSGQRFNENFDAFVHGLQAIRTLLEHGSDDLTTKTSAKGKGKAKATSNNENETHRLIIVIERAERLKDSLPDLLVPLTRLAELSQLDVITIFVSDVRWADMRPSLGASPDPYYIDIPALSKQNTIEIMTTAFDTMASCSSSSKLVDAEAYSPVLRSLYDQFITTLYSICSPFVHDVYELMYIAAARWPGFILPVLEAHRAYIEELDRLRADGRSHEFDSDHRATEVSAHSDDEMRDHDIAGILYLPTEDTRIRLVRLFTPSFTSALEGLYPRLTHAADWAREHIPPANLLTLPYTQIPAHMSGALGAQTTGGAHRRDIHAFPRTSQFILVAAFLASTNSPKSDMRMFGRGTDERAKRRRRKGGSPRKAREGTGGGGIKIPQRLLGPTPFPVDRLLAILGVLLEEYDAETRPQVPQFAIPGEYTDMEIARVSIHAAIMELASMRLLIRVSSADRVDATPTFKCGISYDIALQLAREIGIVLNDLLWDSV</sequence>
<feature type="compositionally biased region" description="Basic and acidic residues" evidence="4">
    <location>
        <begin position="452"/>
        <end position="465"/>
    </location>
</feature>
<feature type="compositionally biased region" description="Basic residues" evidence="4">
    <location>
        <begin position="466"/>
        <end position="476"/>
    </location>
</feature>
<dbReference type="GO" id="GO:0003688">
    <property type="term" value="F:DNA replication origin binding"/>
    <property type="evidence" value="ECO:0007669"/>
    <property type="project" value="TreeGrafter"/>
</dbReference>
<evidence type="ECO:0000256" key="4">
    <source>
        <dbReference type="SAM" id="MobiDB-lite"/>
    </source>
</evidence>
<protein>
    <recommendedName>
        <fullName evidence="9">Origin recognition complex subunit 5</fullName>
    </recommendedName>
</protein>
<organism evidence="7 8">
    <name type="scientific">Obba rivulosa</name>
    <dbReference type="NCBI Taxonomy" id="1052685"/>
    <lineage>
        <taxon>Eukaryota</taxon>
        <taxon>Fungi</taxon>
        <taxon>Dikarya</taxon>
        <taxon>Basidiomycota</taxon>
        <taxon>Agaricomycotina</taxon>
        <taxon>Agaricomycetes</taxon>
        <taxon>Polyporales</taxon>
        <taxon>Gelatoporiaceae</taxon>
        <taxon>Obba</taxon>
    </lineage>
</organism>
<evidence type="ECO:0000313" key="7">
    <source>
        <dbReference type="EMBL" id="OCH85973.1"/>
    </source>
</evidence>
<evidence type="ECO:0000256" key="1">
    <source>
        <dbReference type="ARBA" id="ARBA00004123"/>
    </source>
</evidence>
<evidence type="ECO:0000259" key="5">
    <source>
        <dbReference type="Pfam" id="PF14630"/>
    </source>
</evidence>
<dbReference type="PANTHER" id="PTHR12705">
    <property type="entry name" value="ORIGIN RECOGNITION COMPLEX SUBUNIT 5"/>
    <property type="match status" value="1"/>
</dbReference>
<dbReference type="PANTHER" id="PTHR12705:SF0">
    <property type="entry name" value="ORIGIN RECOGNITION COMPLEX SUBUNIT 5"/>
    <property type="match status" value="1"/>
</dbReference>
<proteinExistence type="predicted"/>
<evidence type="ECO:0000256" key="2">
    <source>
        <dbReference type="ARBA" id="ARBA00022705"/>
    </source>
</evidence>
<dbReference type="InterPro" id="IPR047088">
    <property type="entry name" value="ORC5_C"/>
</dbReference>
<comment type="subcellular location">
    <subcellularLocation>
        <location evidence="1">Nucleus</location>
    </subcellularLocation>
</comment>
<evidence type="ECO:0000259" key="6">
    <source>
        <dbReference type="Pfam" id="PF21639"/>
    </source>
</evidence>
<keyword evidence="3" id="KW-0539">Nucleus</keyword>
<feature type="domain" description="Origin recognition complex subunit 5 C-terminal" evidence="5">
    <location>
        <begin position="432"/>
        <end position="593"/>
    </location>
</feature>
<dbReference type="Pfam" id="PF14630">
    <property type="entry name" value="ORC5_C"/>
    <property type="match status" value="1"/>
</dbReference>
<accession>A0A8E2AKP2</accession>
<dbReference type="Pfam" id="PF21639">
    <property type="entry name" value="ORC5_lid"/>
    <property type="match status" value="1"/>
</dbReference>
<feature type="region of interest" description="Disordered" evidence="4">
    <location>
        <begin position="452"/>
        <end position="489"/>
    </location>
</feature>
<evidence type="ECO:0000313" key="8">
    <source>
        <dbReference type="Proteomes" id="UP000250043"/>
    </source>
</evidence>
<dbReference type="AlphaFoldDB" id="A0A8E2AKP2"/>
<dbReference type="GO" id="GO:0005664">
    <property type="term" value="C:nuclear origin of replication recognition complex"/>
    <property type="evidence" value="ECO:0007669"/>
    <property type="project" value="TreeGrafter"/>
</dbReference>
<keyword evidence="8" id="KW-1185">Reference proteome</keyword>
<evidence type="ECO:0008006" key="9">
    <source>
        <dbReference type="Google" id="ProtNLM"/>
    </source>
</evidence>
<gene>
    <name evidence="7" type="ORF">OBBRIDRAFT_890805</name>
</gene>
<dbReference type="Proteomes" id="UP000250043">
    <property type="component" value="Unassembled WGS sequence"/>
</dbReference>
<dbReference type="EMBL" id="KV722552">
    <property type="protein sequence ID" value="OCH85973.1"/>
    <property type="molecule type" value="Genomic_DNA"/>
</dbReference>
<dbReference type="InterPro" id="IPR020796">
    <property type="entry name" value="ORC5"/>
</dbReference>
<feature type="domain" description="ORC5 lid" evidence="6">
    <location>
        <begin position="268"/>
        <end position="308"/>
    </location>
</feature>
<keyword evidence="2" id="KW-0235">DNA replication</keyword>
<dbReference type="InterPro" id="IPR048866">
    <property type="entry name" value="ORC5_lid"/>
</dbReference>